<evidence type="ECO:0000256" key="6">
    <source>
        <dbReference type="ARBA" id="ARBA00022605"/>
    </source>
</evidence>
<evidence type="ECO:0000256" key="3">
    <source>
        <dbReference type="ARBA" id="ARBA00007970"/>
    </source>
</evidence>
<reference evidence="14" key="1">
    <citation type="submission" date="2023-09" db="EMBL/GenBank/DDBJ databases">
        <authorList>
            <person name="Li S."/>
            <person name="Li X."/>
            <person name="Zhang C."/>
            <person name="Zhao Z."/>
        </authorList>
    </citation>
    <scope>NUCLEOTIDE SEQUENCE [LARGE SCALE GENOMIC DNA]</scope>
    <source>
        <strain evidence="14">SQ345</strain>
    </source>
</reference>
<comment type="similarity">
    <text evidence="3 11">Belongs to the class-II pyridoxal-phosphate-dependent aminotransferase family. Histidinol-phosphate aminotransferase subfamily.</text>
</comment>
<dbReference type="GO" id="GO:0004400">
    <property type="term" value="F:histidinol-phosphate transaminase activity"/>
    <property type="evidence" value="ECO:0007669"/>
    <property type="project" value="UniProtKB-EC"/>
</dbReference>
<name>A0ABY9TMH0_9GAMM</name>
<dbReference type="Proteomes" id="UP001248581">
    <property type="component" value="Chromosome"/>
</dbReference>
<dbReference type="InterPro" id="IPR005861">
    <property type="entry name" value="HisP_aminotrans"/>
</dbReference>
<proteinExistence type="inferred from homology"/>
<comment type="catalytic activity">
    <reaction evidence="10 11">
        <text>L-histidinol phosphate + 2-oxoglutarate = 3-(imidazol-4-yl)-2-oxopropyl phosphate + L-glutamate</text>
        <dbReference type="Rhea" id="RHEA:23744"/>
        <dbReference type="ChEBI" id="CHEBI:16810"/>
        <dbReference type="ChEBI" id="CHEBI:29985"/>
        <dbReference type="ChEBI" id="CHEBI:57766"/>
        <dbReference type="ChEBI" id="CHEBI:57980"/>
        <dbReference type="EC" id="2.6.1.9"/>
    </reaction>
</comment>
<keyword evidence="14" id="KW-1185">Reference proteome</keyword>
<comment type="pathway">
    <text evidence="2 11">Amino-acid biosynthesis; L-histidine biosynthesis; L-histidine from 5-phospho-alpha-D-ribose 1-diphosphate: step 7/9.</text>
</comment>
<evidence type="ECO:0000313" key="13">
    <source>
        <dbReference type="EMBL" id="WNC69895.1"/>
    </source>
</evidence>
<evidence type="ECO:0000256" key="4">
    <source>
        <dbReference type="ARBA" id="ARBA00011738"/>
    </source>
</evidence>
<dbReference type="Pfam" id="PF00155">
    <property type="entry name" value="Aminotran_1_2"/>
    <property type="match status" value="1"/>
</dbReference>
<dbReference type="Gene3D" id="3.40.640.10">
    <property type="entry name" value="Type I PLP-dependent aspartate aminotransferase-like (Major domain)"/>
    <property type="match status" value="1"/>
</dbReference>
<dbReference type="EMBL" id="CP134146">
    <property type="protein sequence ID" value="WNC69895.1"/>
    <property type="molecule type" value="Genomic_DNA"/>
</dbReference>
<sequence>MTDKSFNLINNLVREDVLNMVPYQSARREQSGGSFWLNANEAGGNNQLDVSLNNLNRYPDFQPQQLINAYAEYAGVDNKQILATRGADEGIEVLIRTFCQSAQDNIIICPPTYGMYAISAKSHAINVTLVPLTDDLQLDLAELSDNKDNAKIVFICSPNNPTGDVINKKDIIATLELFKNSALVVVDEAYIEFCPELSFAKLLNEYPNLVILRTLSKAFALAGLRCGFTLASEEVITMMSKIIAPYPISNPVSVIASQALTENLNEMQQRVLQTNKLTAEISEFLKQQSWLVKLFTSKTNYILFQANDANALFNSLIEQGVLIRNQSSQLSLENCLRVSIGNANELEQFKSAINSYNQQQEVLKCKT</sequence>
<dbReference type="PROSITE" id="PS00599">
    <property type="entry name" value="AA_TRANSFER_CLASS_2"/>
    <property type="match status" value="1"/>
</dbReference>
<dbReference type="NCBIfam" id="TIGR01141">
    <property type="entry name" value="hisC"/>
    <property type="match status" value="1"/>
</dbReference>
<evidence type="ECO:0000256" key="7">
    <source>
        <dbReference type="ARBA" id="ARBA00022679"/>
    </source>
</evidence>
<dbReference type="InterPro" id="IPR015422">
    <property type="entry name" value="PyrdxlP-dep_Trfase_small"/>
</dbReference>
<keyword evidence="5 11" id="KW-0032">Aminotransferase</keyword>
<evidence type="ECO:0000313" key="14">
    <source>
        <dbReference type="Proteomes" id="UP001248581"/>
    </source>
</evidence>
<evidence type="ECO:0000256" key="11">
    <source>
        <dbReference type="HAMAP-Rule" id="MF_01023"/>
    </source>
</evidence>
<keyword evidence="9 11" id="KW-0368">Histidine biosynthesis</keyword>
<dbReference type="EC" id="2.6.1.9" evidence="11"/>
<dbReference type="PANTHER" id="PTHR42885">
    <property type="entry name" value="HISTIDINOL-PHOSPHATE AMINOTRANSFERASE-RELATED"/>
    <property type="match status" value="1"/>
</dbReference>
<dbReference type="SUPFAM" id="SSF53383">
    <property type="entry name" value="PLP-dependent transferases"/>
    <property type="match status" value="1"/>
</dbReference>
<feature type="modified residue" description="N6-(pyridoxal phosphate)lysine" evidence="11">
    <location>
        <position position="217"/>
    </location>
</feature>
<keyword evidence="8 11" id="KW-0663">Pyridoxal phosphate</keyword>
<evidence type="ECO:0000259" key="12">
    <source>
        <dbReference type="Pfam" id="PF00155"/>
    </source>
</evidence>
<comment type="subunit">
    <text evidence="4 11">Homodimer.</text>
</comment>
<evidence type="ECO:0000256" key="5">
    <source>
        <dbReference type="ARBA" id="ARBA00022576"/>
    </source>
</evidence>
<organism evidence="13 14">
    <name type="scientific">Thalassotalea nanhaiensis</name>
    <dbReference type="NCBI Taxonomy" id="3065648"/>
    <lineage>
        <taxon>Bacteria</taxon>
        <taxon>Pseudomonadati</taxon>
        <taxon>Pseudomonadota</taxon>
        <taxon>Gammaproteobacteria</taxon>
        <taxon>Alteromonadales</taxon>
        <taxon>Colwelliaceae</taxon>
        <taxon>Thalassotalea</taxon>
    </lineage>
</organism>
<comment type="cofactor">
    <cofactor evidence="1 11">
        <name>pyridoxal 5'-phosphate</name>
        <dbReference type="ChEBI" id="CHEBI:597326"/>
    </cofactor>
</comment>
<evidence type="ECO:0000256" key="1">
    <source>
        <dbReference type="ARBA" id="ARBA00001933"/>
    </source>
</evidence>
<dbReference type="InterPro" id="IPR001917">
    <property type="entry name" value="Aminotrans_II_pyridoxalP_BS"/>
</dbReference>
<gene>
    <name evidence="11 13" type="primary">hisC</name>
    <name evidence="13" type="ORF">RI845_07095</name>
</gene>
<feature type="domain" description="Aminotransferase class I/classII large" evidence="12">
    <location>
        <begin position="52"/>
        <end position="352"/>
    </location>
</feature>
<dbReference type="InterPro" id="IPR015424">
    <property type="entry name" value="PyrdxlP-dep_Trfase"/>
</dbReference>
<dbReference type="InterPro" id="IPR004839">
    <property type="entry name" value="Aminotransferase_I/II_large"/>
</dbReference>
<evidence type="ECO:0000256" key="8">
    <source>
        <dbReference type="ARBA" id="ARBA00022898"/>
    </source>
</evidence>
<evidence type="ECO:0000256" key="2">
    <source>
        <dbReference type="ARBA" id="ARBA00005011"/>
    </source>
</evidence>
<keyword evidence="7 11" id="KW-0808">Transferase</keyword>
<evidence type="ECO:0000256" key="10">
    <source>
        <dbReference type="ARBA" id="ARBA00047481"/>
    </source>
</evidence>
<dbReference type="Gene3D" id="3.90.1150.10">
    <property type="entry name" value="Aspartate Aminotransferase, domain 1"/>
    <property type="match status" value="1"/>
</dbReference>
<accession>A0ABY9TMH0</accession>
<dbReference type="InterPro" id="IPR015421">
    <property type="entry name" value="PyrdxlP-dep_Trfase_major"/>
</dbReference>
<dbReference type="CDD" id="cd00609">
    <property type="entry name" value="AAT_like"/>
    <property type="match status" value="1"/>
</dbReference>
<keyword evidence="6 11" id="KW-0028">Amino-acid biosynthesis</keyword>
<evidence type="ECO:0000256" key="9">
    <source>
        <dbReference type="ARBA" id="ARBA00023102"/>
    </source>
</evidence>
<dbReference type="PANTHER" id="PTHR42885:SF2">
    <property type="entry name" value="HISTIDINOL-PHOSPHATE AMINOTRANSFERASE"/>
    <property type="match status" value="1"/>
</dbReference>
<dbReference type="RefSeq" id="WP_348389037.1">
    <property type="nucleotide sequence ID" value="NZ_CP134146.1"/>
</dbReference>
<protein>
    <recommendedName>
        <fullName evidence="11">Histidinol-phosphate aminotransferase</fullName>
        <ecNumber evidence="11">2.6.1.9</ecNumber>
    </recommendedName>
    <alternativeName>
        <fullName evidence="11">Imidazole acetol-phosphate transaminase</fullName>
    </alternativeName>
</protein>
<dbReference type="HAMAP" id="MF_01023">
    <property type="entry name" value="HisC_aminotrans_2"/>
    <property type="match status" value="1"/>
</dbReference>